<dbReference type="GO" id="GO:0046294">
    <property type="term" value="P:formaldehyde catabolic process"/>
    <property type="evidence" value="ECO:0007669"/>
    <property type="project" value="InterPro"/>
</dbReference>
<dbReference type="InterPro" id="IPR000801">
    <property type="entry name" value="Esterase-like"/>
</dbReference>
<dbReference type="InterPro" id="IPR029058">
    <property type="entry name" value="AB_hydrolase_fold"/>
</dbReference>
<evidence type="ECO:0000256" key="2">
    <source>
        <dbReference type="ARBA" id="ARBA00012479"/>
    </source>
</evidence>
<dbReference type="Gene3D" id="3.40.50.1820">
    <property type="entry name" value="alpha/beta hydrolase"/>
    <property type="match status" value="1"/>
</dbReference>
<dbReference type="EnsemblPlants" id="AET3Gv21094600.4">
    <property type="protein sequence ID" value="AET3Gv21094600.4"/>
    <property type="gene ID" value="AET3Gv21094600"/>
</dbReference>
<reference evidence="8" key="2">
    <citation type="journal article" date="2017" name="Nat. Plants">
        <title>The Aegilops tauschii genome reveals multiple impacts of transposons.</title>
        <authorList>
            <person name="Zhao G."/>
            <person name="Zou C."/>
            <person name="Li K."/>
            <person name="Wang K."/>
            <person name="Li T."/>
            <person name="Gao L."/>
            <person name="Zhang X."/>
            <person name="Wang H."/>
            <person name="Yang Z."/>
            <person name="Liu X."/>
            <person name="Jiang W."/>
            <person name="Mao L."/>
            <person name="Kong X."/>
            <person name="Jiao Y."/>
            <person name="Jia J."/>
        </authorList>
    </citation>
    <scope>NUCLEOTIDE SEQUENCE [LARGE SCALE GENOMIC DNA]</scope>
    <source>
        <strain evidence="8">cv. AL8/78</strain>
    </source>
</reference>
<dbReference type="PANTHER" id="PTHR10061">
    <property type="entry name" value="S-FORMYLGLUTATHIONE HYDROLASE"/>
    <property type="match status" value="1"/>
</dbReference>
<evidence type="ECO:0000256" key="5">
    <source>
        <dbReference type="ARBA" id="ARBA00022801"/>
    </source>
</evidence>
<feature type="region of interest" description="Disordered" evidence="6">
    <location>
        <begin position="1"/>
        <end position="23"/>
    </location>
</feature>
<proteinExistence type="inferred from homology"/>
<dbReference type="GO" id="GO:0052689">
    <property type="term" value="F:carboxylic ester hydrolase activity"/>
    <property type="evidence" value="ECO:0007669"/>
    <property type="project" value="UniProtKB-KW"/>
</dbReference>
<dbReference type="Gramene" id="AET3Gv21094600.4">
    <property type="protein sequence ID" value="AET3Gv21094600.4"/>
    <property type="gene ID" value="AET3Gv21094600"/>
</dbReference>
<dbReference type="AlphaFoldDB" id="A0A453GL54"/>
<sequence>VPQSSLHPPPLPPHLAGDRAMAAAAPPPAAALEQLSKTKMFGGHNLRFRHQSAALGCPMTFSLFLPASPASKLPVLYWLSGLTCTDENFIIKSGAQRAAAAHGVALVAPDTSPRTFNFNPLLPSRSISRVYCVPVPPRPYHPIVRGILELVGGCGDWRNAVKLRFFF</sequence>
<reference evidence="7" key="5">
    <citation type="journal article" date="2021" name="G3 (Bethesda)">
        <title>Aegilops tauschii genome assembly Aet v5.0 features greater sequence contiguity and improved annotation.</title>
        <authorList>
            <person name="Wang L."/>
            <person name="Zhu T."/>
            <person name="Rodriguez J.C."/>
            <person name="Deal K.R."/>
            <person name="Dubcovsky J."/>
            <person name="McGuire P.E."/>
            <person name="Lux T."/>
            <person name="Spannagl M."/>
            <person name="Mayer K.F.X."/>
            <person name="Baldrich P."/>
            <person name="Meyers B.C."/>
            <person name="Huo N."/>
            <person name="Gu Y.Q."/>
            <person name="Zhou H."/>
            <person name="Devos K.M."/>
            <person name="Bennetzen J.L."/>
            <person name="Unver T."/>
            <person name="Budak H."/>
            <person name="Gulick P.J."/>
            <person name="Galiba G."/>
            <person name="Kalapos B."/>
            <person name="Nelson D.R."/>
            <person name="Li P."/>
            <person name="You F.M."/>
            <person name="Luo M.C."/>
            <person name="Dvorak J."/>
        </authorList>
    </citation>
    <scope>NUCLEOTIDE SEQUENCE [LARGE SCALE GENOMIC DNA]</scope>
    <source>
        <strain evidence="7">cv. AL8/78</strain>
    </source>
</reference>
<reference evidence="7" key="4">
    <citation type="submission" date="2019-03" db="UniProtKB">
        <authorList>
            <consortium name="EnsemblPlants"/>
        </authorList>
    </citation>
    <scope>IDENTIFICATION</scope>
</reference>
<dbReference type="Pfam" id="PF00756">
    <property type="entry name" value="Esterase"/>
    <property type="match status" value="1"/>
</dbReference>
<evidence type="ECO:0000256" key="4">
    <source>
        <dbReference type="ARBA" id="ARBA00022487"/>
    </source>
</evidence>
<evidence type="ECO:0000313" key="7">
    <source>
        <dbReference type="EnsemblPlants" id="AET3Gv21094600.4"/>
    </source>
</evidence>
<reference evidence="8" key="1">
    <citation type="journal article" date="2014" name="Science">
        <title>Ancient hybridizations among the ancestral genomes of bread wheat.</title>
        <authorList>
            <consortium name="International Wheat Genome Sequencing Consortium,"/>
            <person name="Marcussen T."/>
            <person name="Sandve S.R."/>
            <person name="Heier L."/>
            <person name="Spannagl M."/>
            <person name="Pfeifer M."/>
            <person name="Jakobsen K.S."/>
            <person name="Wulff B.B."/>
            <person name="Steuernagel B."/>
            <person name="Mayer K.F."/>
            <person name="Olsen O.A."/>
        </authorList>
    </citation>
    <scope>NUCLEOTIDE SEQUENCE [LARGE SCALE GENOMIC DNA]</scope>
    <source>
        <strain evidence="8">cv. AL8/78</strain>
    </source>
</reference>
<organism evidence="7 8">
    <name type="scientific">Aegilops tauschii subsp. strangulata</name>
    <name type="common">Goatgrass</name>
    <dbReference type="NCBI Taxonomy" id="200361"/>
    <lineage>
        <taxon>Eukaryota</taxon>
        <taxon>Viridiplantae</taxon>
        <taxon>Streptophyta</taxon>
        <taxon>Embryophyta</taxon>
        <taxon>Tracheophyta</taxon>
        <taxon>Spermatophyta</taxon>
        <taxon>Magnoliopsida</taxon>
        <taxon>Liliopsida</taxon>
        <taxon>Poales</taxon>
        <taxon>Poaceae</taxon>
        <taxon>BOP clade</taxon>
        <taxon>Pooideae</taxon>
        <taxon>Triticodae</taxon>
        <taxon>Triticeae</taxon>
        <taxon>Triticinae</taxon>
        <taxon>Aegilops</taxon>
    </lineage>
</organism>
<evidence type="ECO:0000256" key="1">
    <source>
        <dbReference type="ARBA" id="ARBA00005622"/>
    </source>
</evidence>
<comment type="similarity">
    <text evidence="1">Belongs to the esterase D family.</text>
</comment>
<evidence type="ECO:0000256" key="3">
    <source>
        <dbReference type="ARBA" id="ARBA00016774"/>
    </source>
</evidence>
<dbReference type="InterPro" id="IPR014186">
    <property type="entry name" value="S-formylglutathione_hydrol"/>
</dbReference>
<dbReference type="GO" id="GO:0005829">
    <property type="term" value="C:cytosol"/>
    <property type="evidence" value="ECO:0007669"/>
    <property type="project" value="TreeGrafter"/>
</dbReference>
<evidence type="ECO:0000313" key="8">
    <source>
        <dbReference type="Proteomes" id="UP000015105"/>
    </source>
</evidence>
<keyword evidence="4" id="KW-0719">Serine esterase</keyword>
<keyword evidence="5" id="KW-0378">Hydrolase</keyword>
<name>A0A453GL54_AEGTS</name>
<dbReference type="GO" id="GO:0018738">
    <property type="term" value="F:S-formylglutathione hydrolase activity"/>
    <property type="evidence" value="ECO:0007669"/>
    <property type="project" value="UniProtKB-EC"/>
</dbReference>
<protein>
    <recommendedName>
        <fullName evidence="3">S-formylglutathione hydrolase</fullName>
        <ecNumber evidence="2">3.1.2.12</ecNumber>
    </recommendedName>
</protein>
<dbReference type="EC" id="3.1.2.12" evidence="2"/>
<reference evidence="7" key="3">
    <citation type="journal article" date="2017" name="Nature">
        <title>Genome sequence of the progenitor of the wheat D genome Aegilops tauschii.</title>
        <authorList>
            <person name="Luo M.C."/>
            <person name="Gu Y.Q."/>
            <person name="Puiu D."/>
            <person name="Wang H."/>
            <person name="Twardziok S.O."/>
            <person name="Deal K.R."/>
            <person name="Huo N."/>
            <person name="Zhu T."/>
            <person name="Wang L."/>
            <person name="Wang Y."/>
            <person name="McGuire P.E."/>
            <person name="Liu S."/>
            <person name="Long H."/>
            <person name="Ramasamy R.K."/>
            <person name="Rodriguez J.C."/>
            <person name="Van S.L."/>
            <person name="Yuan L."/>
            <person name="Wang Z."/>
            <person name="Xia Z."/>
            <person name="Xiao L."/>
            <person name="Anderson O.D."/>
            <person name="Ouyang S."/>
            <person name="Liang Y."/>
            <person name="Zimin A.V."/>
            <person name="Pertea G."/>
            <person name="Qi P."/>
            <person name="Bennetzen J.L."/>
            <person name="Dai X."/>
            <person name="Dawson M.W."/>
            <person name="Muller H.G."/>
            <person name="Kugler K."/>
            <person name="Rivarola-Duarte L."/>
            <person name="Spannagl M."/>
            <person name="Mayer K.F.X."/>
            <person name="Lu F.H."/>
            <person name="Bevan M.W."/>
            <person name="Leroy P."/>
            <person name="Li P."/>
            <person name="You F.M."/>
            <person name="Sun Q."/>
            <person name="Liu Z."/>
            <person name="Lyons E."/>
            <person name="Wicker T."/>
            <person name="Salzberg S.L."/>
            <person name="Devos K.M."/>
            <person name="Dvorak J."/>
        </authorList>
    </citation>
    <scope>NUCLEOTIDE SEQUENCE [LARGE SCALE GENOMIC DNA]</scope>
    <source>
        <strain evidence="7">cv. AL8/78</strain>
    </source>
</reference>
<keyword evidence="8" id="KW-1185">Reference proteome</keyword>
<dbReference type="SUPFAM" id="SSF53474">
    <property type="entry name" value="alpha/beta-Hydrolases"/>
    <property type="match status" value="1"/>
</dbReference>
<dbReference type="PANTHER" id="PTHR10061:SF0">
    <property type="entry name" value="S-FORMYLGLUTATHIONE HYDROLASE"/>
    <property type="match status" value="1"/>
</dbReference>
<dbReference type="Proteomes" id="UP000015105">
    <property type="component" value="Chromosome 3D"/>
</dbReference>
<accession>A0A453GL54</accession>
<evidence type="ECO:0000256" key="6">
    <source>
        <dbReference type="SAM" id="MobiDB-lite"/>
    </source>
</evidence>